<evidence type="ECO:0000259" key="6">
    <source>
        <dbReference type="PROSITE" id="PS51352"/>
    </source>
</evidence>
<evidence type="ECO:0000256" key="4">
    <source>
        <dbReference type="PIRSR" id="PIRSR603782-2"/>
    </source>
</evidence>
<dbReference type="SUPFAM" id="SSF52833">
    <property type="entry name" value="Thioredoxin-like"/>
    <property type="match status" value="1"/>
</dbReference>
<sequence length="205" mass="21599">MNRVRVLLVLICLAAAAFAGVLAWRVGALGGRSGGSSGQVSTTGAAAIGGPFTLVDQDGKPVTEAALKGRWSAVFFGFTYCPDVCPGTLQALKAAVGQIGGKADKLQVVFISIDPERDTPQQMKDYLGAMEMPVKTVGMTGTPEQIAAAAKAYRAYYKKNGEGEGYLVDHSTAIYLMNPQGGFDRVLAYGMTPDQMAEQLNQAIQ</sequence>
<accession>A0AB39KNF7</accession>
<dbReference type="InterPro" id="IPR036249">
    <property type="entry name" value="Thioredoxin-like_sf"/>
</dbReference>
<keyword evidence="5" id="KW-0732">Signal</keyword>
<reference evidence="7" key="1">
    <citation type="submission" date="2024-06" db="EMBL/GenBank/DDBJ databases">
        <title>Caulobacter inopinatus, sp. nov.</title>
        <authorList>
            <person name="Donachie S.P."/>
        </authorList>
    </citation>
    <scope>NUCLEOTIDE SEQUENCE</scope>
    <source>
        <strain evidence="7">73W</strain>
    </source>
</reference>
<dbReference type="PROSITE" id="PS51352">
    <property type="entry name" value="THIOREDOXIN_2"/>
    <property type="match status" value="1"/>
</dbReference>
<evidence type="ECO:0000256" key="3">
    <source>
        <dbReference type="PIRSR" id="PIRSR603782-1"/>
    </source>
</evidence>
<dbReference type="Gene3D" id="3.40.30.10">
    <property type="entry name" value="Glutaredoxin"/>
    <property type="match status" value="1"/>
</dbReference>
<feature type="binding site" evidence="3">
    <location>
        <position position="170"/>
    </location>
    <ligand>
        <name>Cu cation</name>
        <dbReference type="ChEBI" id="CHEBI:23378"/>
    </ligand>
</feature>
<keyword evidence="3" id="KW-0479">Metal-binding</keyword>
<evidence type="ECO:0000256" key="2">
    <source>
        <dbReference type="ARBA" id="ARBA00023008"/>
    </source>
</evidence>
<protein>
    <submittedName>
        <fullName evidence="7">SCO family protein</fullName>
    </submittedName>
</protein>
<dbReference type="Pfam" id="PF02630">
    <property type="entry name" value="SCO1-SenC"/>
    <property type="match status" value="1"/>
</dbReference>
<comment type="similarity">
    <text evidence="1">Belongs to the SCO1/2 family.</text>
</comment>
<dbReference type="EMBL" id="CP158375">
    <property type="protein sequence ID" value="XDO95066.1"/>
    <property type="molecule type" value="Genomic_DNA"/>
</dbReference>
<proteinExistence type="inferred from homology"/>
<feature type="disulfide bond" description="Redox-active" evidence="4">
    <location>
        <begin position="81"/>
        <end position="85"/>
    </location>
</feature>
<dbReference type="CDD" id="cd02968">
    <property type="entry name" value="SCO"/>
    <property type="match status" value="1"/>
</dbReference>
<dbReference type="AlphaFoldDB" id="A0AB39KNF7"/>
<keyword evidence="4" id="KW-1015">Disulfide bond</keyword>
<feature type="binding site" evidence="3">
    <location>
        <position position="85"/>
    </location>
    <ligand>
        <name>Cu cation</name>
        <dbReference type="ChEBI" id="CHEBI:23378"/>
    </ligand>
</feature>
<name>A0AB39KNF7_9CAUL</name>
<dbReference type="FunFam" id="3.40.30.10:FF:000013">
    <property type="entry name" value="Blast:Protein SCO1 homolog, mitochondrial"/>
    <property type="match status" value="1"/>
</dbReference>
<dbReference type="PANTHER" id="PTHR12151:SF25">
    <property type="entry name" value="LINALOOL DEHYDRATASE_ISOMERASE DOMAIN-CONTAINING PROTEIN"/>
    <property type="match status" value="1"/>
</dbReference>
<keyword evidence="2 3" id="KW-0186">Copper</keyword>
<feature type="binding site" evidence="3">
    <location>
        <position position="81"/>
    </location>
    <ligand>
        <name>Cu cation</name>
        <dbReference type="ChEBI" id="CHEBI:23378"/>
    </ligand>
</feature>
<evidence type="ECO:0000256" key="1">
    <source>
        <dbReference type="ARBA" id="ARBA00010996"/>
    </source>
</evidence>
<dbReference type="GO" id="GO:0046872">
    <property type="term" value="F:metal ion binding"/>
    <property type="evidence" value="ECO:0007669"/>
    <property type="project" value="UniProtKB-KW"/>
</dbReference>
<dbReference type="InterPro" id="IPR013766">
    <property type="entry name" value="Thioredoxin_domain"/>
</dbReference>
<feature type="signal peptide" evidence="5">
    <location>
        <begin position="1"/>
        <end position="19"/>
    </location>
</feature>
<gene>
    <name evidence="7" type="ORF">ABOZ73_09510</name>
</gene>
<dbReference type="PANTHER" id="PTHR12151">
    <property type="entry name" value="ELECTRON TRANSPORT PROTIN SCO1/SENC FAMILY MEMBER"/>
    <property type="match status" value="1"/>
</dbReference>
<evidence type="ECO:0000313" key="7">
    <source>
        <dbReference type="EMBL" id="XDO95066.1"/>
    </source>
</evidence>
<evidence type="ECO:0000256" key="5">
    <source>
        <dbReference type="SAM" id="SignalP"/>
    </source>
</evidence>
<feature type="domain" description="Thioredoxin" evidence="6">
    <location>
        <begin position="43"/>
        <end position="205"/>
    </location>
</feature>
<dbReference type="RefSeq" id="WP_369057919.1">
    <property type="nucleotide sequence ID" value="NZ_CP158375.1"/>
</dbReference>
<dbReference type="InterPro" id="IPR003782">
    <property type="entry name" value="SCO1/SenC"/>
</dbReference>
<feature type="chain" id="PRO_5044213279" evidence="5">
    <location>
        <begin position="20"/>
        <end position="205"/>
    </location>
</feature>
<organism evidence="7">
    <name type="scientific">Caulobacter sp. 73W</name>
    <dbReference type="NCBI Taxonomy" id="3161137"/>
    <lineage>
        <taxon>Bacteria</taxon>
        <taxon>Pseudomonadati</taxon>
        <taxon>Pseudomonadota</taxon>
        <taxon>Alphaproteobacteria</taxon>
        <taxon>Caulobacterales</taxon>
        <taxon>Caulobacteraceae</taxon>
        <taxon>Caulobacter</taxon>
    </lineage>
</organism>